<dbReference type="CDD" id="cd19967">
    <property type="entry name" value="PBP1_TmRBP-like"/>
    <property type="match status" value="1"/>
</dbReference>
<feature type="signal peptide" evidence="4">
    <location>
        <begin position="1"/>
        <end position="23"/>
    </location>
</feature>
<evidence type="ECO:0000259" key="5">
    <source>
        <dbReference type="Pfam" id="PF13407"/>
    </source>
</evidence>
<evidence type="ECO:0000256" key="4">
    <source>
        <dbReference type="SAM" id="SignalP"/>
    </source>
</evidence>
<dbReference type="EMBL" id="WUBS01000004">
    <property type="protein sequence ID" value="NDL62406.1"/>
    <property type="molecule type" value="Genomic_DNA"/>
</dbReference>
<sequence>MNTYLLKPCVAAVLLSLSMAAFAADKGLIAIITPSHDNPFFKAEADAASAKATALGYTTLVASHDDDVSKQNQLIETAIARKAKAIVLDNAGSDATIGPLKKAKAAGIPAFLIDREINATGVAVAQIVSNNYQGAQLGAEKFVKLMNGKGKYVELLGKESDTNAHVRSQGYHDVIDEYTGLKMVAQQTANWSQTEAFSRMESILQANPDITGVISGNDTMALGAEAALKAAGRKDVILVGFDGSDYVRDSIIAKGNIKATVLQPAAAQAEMAVEQADVYLTTGKAAKEEKQLMDCVLIDETNARNLKTFSLKQ</sequence>
<comment type="caution">
    <text evidence="6">The sequence shown here is derived from an EMBL/GenBank/DDBJ whole genome shotgun (WGS) entry which is preliminary data.</text>
</comment>
<keyword evidence="3 4" id="KW-0732">Signal</keyword>
<evidence type="ECO:0000313" key="6">
    <source>
        <dbReference type="EMBL" id="NDL62406.1"/>
    </source>
</evidence>
<evidence type="ECO:0000256" key="3">
    <source>
        <dbReference type="ARBA" id="ARBA00022729"/>
    </source>
</evidence>
<proteinExistence type="inferred from homology"/>
<dbReference type="PANTHER" id="PTHR46847">
    <property type="entry name" value="D-ALLOSE-BINDING PERIPLASMIC PROTEIN-RELATED"/>
    <property type="match status" value="1"/>
</dbReference>
<dbReference type="AlphaFoldDB" id="A0A845SH80"/>
<dbReference type="Proteomes" id="UP000461443">
    <property type="component" value="Unassembled WGS sequence"/>
</dbReference>
<feature type="domain" description="Periplasmic binding protein" evidence="5">
    <location>
        <begin position="29"/>
        <end position="284"/>
    </location>
</feature>
<gene>
    <name evidence="6" type="ORF">GRH90_06515</name>
</gene>
<accession>A0A845SH80</accession>
<evidence type="ECO:0000256" key="1">
    <source>
        <dbReference type="ARBA" id="ARBA00004196"/>
    </source>
</evidence>
<evidence type="ECO:0000313" key="7">
    <source>
        <dbReference type="Proteomes" id="UP000461443"/>
    </source>
</evidence>
<dbReference type="GO" id="GO:0030313">
    <property type="term" value="C:cell envelope"/>
    <property type="evidence" value="ECO:0007669"/>
    <property type="project" value="UniProtKB-SubCell"/>
</dbReference>
<dbReference type="InterPro" id="IPR025997">
    <property type="entry name" value="SBP_2_dom"/>
</dbReference>
<name>A0A845SH80_9GAMM</name>
<dbReference type="InterPro" id="IPR028082">
    <property type="entry name" value="Peripla_BP_I"/>
</dbReference>
<dbReference type="Gene3D" id="3.40.50.2300">
    <property type="match status" value="2"/>
</dbReference>
<organism evidence="6 7">
    <name type="scientific">Acerihabitans arboris</name>
    <dbReference type="NCBI Taxonomy" id="2691583"/>
    <lineage>
        <taxon>Bacteria</taxon>
        <taxon>Pseudomonadati</taxon>
        <taxon>Pseudomonadota</taxon>
        <taxon>Gammaproteobacteria</taxon>
        <taxon>Enterobacterales</taxon>
        <taxon>Pectobacteriaceae</taxon>
        <taxon>Acerihabitans</taxon>
    </lineage>
</organism>
<comment type="subcellular location">
    <subcellularLocation>
        <location evidence="1">Cell envelope</location>
    </subcellularLocation>
</comment>
<dbReference type="RefSeq" id="WP_162365139.1">
    <property type="nucleotide sequence ID" value="NZ_WUBS01000004.1"/>
</dbReference>
<reference evidence="6 7" key="2">
    <citation type="submission" date="2020-02" db="EMBL/GenBank/DDBJ databases">
        <title>The new genus of Enterobacteriales.</title>
        <authorList>
            <person name="Kim I.S."/>
        </authorList>
    </citation>
    <scope>NUCLEOTIDE SEQUENCE [LARGE SCALE GENOMIC DNA]</scope>
    <source>
        <strain evidence="6 7">SAP-6</strain>
    </source>
</reference>
<reference evidence="6 7" key="1">
    <citation type="submission" date="2019-12" db="EMBL/GenBank/DDBJ databases">
        <authorList>
            <person name="Lee S.D."/>
        </authorList>
    </citation>
    <scope>NUCLEOTIDE SEQUENCE [LARGE SCALE GENOMIC DNA]</scope>
    <source>
        <strain evidence="6 7">SAP-6</strain>
    </source>
</reference>
<keyword evidence="7" id="KW-1185">Reference proteome</keyword>
<feature type="chain" id="PRO_5032796599" evidence="4">
    <location>
        <begin position="24"/>
        <end position="313"/>
    </location>
</feature>
<dbReference type="PANTHER" id="PTHR46847:SF1">
    <property type="entry name" value="D-ALLOSE-BINDING PERIPLASMIC PROTEIN-RELATED"/>
    <property type="match status" value="1"/>
</dbReference>
<protein>
    <submittedName>
        <fullName evidence="6">Substrate-binding domain-containing protein</fullName>
    </submittedName>
</protein>
<comment type="similarity">
    <text evidence="2">Belongs to the bacterial solute-binding protein 2 family.</text>
</comment>
<dbReference type="SUPFAM" id="SSF53822">
    <property type="entry name" value="Periplasmic binding protein-like I"/>
    <property type="match status" value="1"/>
</dbReference>
<evidence type="ECO:0000256" key="2">
    <source>
        <dbReference type="ARBA" id="ARBA00007639"/>
    </source>
</evidence>
<dbReference type="Pfam" id="PF13407">
    <property type="entry name" value="Peripla_BP_4"/>
    <property type="match status" value="1"/>
</dbReference>
<dbReference type="GO" id="GO:0030246">
    <property type="term" value="F:carbohydrate binding"/>
    <property type="evidence" value="ECO:0007669"/>
    <property type="project" value="UniProtKB-ARBA"/>
</dbReference>
<dbReference type="GO" id="GO:0055085">
    <property type="term" value="P:transmembrane transport"/>
    <property type="evidence" value="ECO:0007669"/>
    <property type="project" value="UniProtKB-ARBA"/>
</dbReference>